<protein>
    <submittedName>
        <fullName evidence="1">Uncharacterized protein</fullName>
    </submittedName>
</protein>
<dbReference type="Proteomes" id="UP000049855">
    <property type="component" value="Unassembled WGS sequence"/>
</dbReference>
<sequence length="61" mass="6891">MEKIERLTEQLPVLCSVVMLETFSTALGIEGELGQLSKKEVVEATQLAVKKYSCDSWNFLR</sequence>
<reference evidence="2" key="1">
    <citation type="submission" date="2015-03" db="EMBL/GenBank/DDBJ databases">
        <authorList>
            <person name="Nijsse Bart"/>
        </authorList>
    </citation>
    <scope>NUCLEOTIDE SEQUENCE [LARGE SCALE GENOMIC DNA]</scope>
</reference>
<gene>
    <name evidence="1" type="ORF">SpAn4DRAFT_0197</name>
</gene>
<dbReference type="EMBL" id="CTRP01000014">
    <property type="protein sequence ID" value="CQR73735.1"/>
    <property type="molecule type" value="Genomic_DNA"/>
</dbReference>
<dbReference type="RefSeq" id="WP_152524062.1">
    <property type="nucleotide sequence ID" value="NZ_CTRP01000014.1"/>
</dbReference>
<organism evidence="1 2">
    <name type="scientific">Sporomusa ovata</name>
    <dbReference type="NCBI Taxonomy" id="2378"/>
    <lineage>
        <taxon>Bacteria</taxon>
        <taxon>Bacillati</taxon>
        <taxon>Bacillota</taxon>
        <taxon>Negativicutes</taxon>
        <taxon>Selenomonadales</taxon>
        <taxon>Sporomusaceae</taxon>
        <taxon>Sporomusa</taxon>
    </lineage>
</organism>
<accession>A0A0U1L2I0</accession>
<dbReference type="AlphaFoldDB" id="A0A0U1L2I0"/>
<evidence type="ECO:0000313" key="1">
    <source>
        <dbReference type="EMBL" id="CQR73735.1"/>
    </source>
</evidence>
<evidence type="ECO:0000313" key="2">
    <source>
        <dbReference type="Proteomes" id="UP000049855"/>
    </source>
</evidence>
<name>A0A0U1L2I0_9FIRM</name>
<proteinExistence type="predicted"/>
<keyword evidence="2" id="KW-1185">Reference proteome</keyword>